<evidence type="ECO:0000313" key="5">
    <source>
        <dbReference type="EMBL" id="STO98633.1"/>
    </source>
</evidence>
<dbReference type="CDD" id="cd01949">
    <property type="entry name" value="GGDEF"/>
    <property type="match status" value="1"/>
</dbReference>
<name>A0A377JA20_GRIHO</name>
<proteinExistence type="predicted"/>
<dbReference type="EMBL" id="UGHD01000003">
    <property type="protein sequence ID" value="STO98633.1"/>
    <property type="molecule type" value="Genomic_DNA"/>
</dbReference>
<gene>
    <name evidence="5" type="primary">cph2_7</name>
    <name evidence="5" type="ORF">NCTC11645_03621</name>
</gene>
<evidence type="ECO:0000313" key="6">
    <source>
        <dbReference type="Proteomes" id="UP000254512"/>
    </source>
</evidence>
<dbReference type="PANTHER" id="PTHR45138:SF9">
    <property type="entry name" value="DIGUANYLATE CYCLASE DGCM-RELATED"/>
    <property type="match status" value="1"/>
</dbReference>
<dbReference type="NCBIfam" id="TIGR00254">
    <property type="entry name" value="GGDEF"/>
    <property type="match status" value="1"/>
</dbReference>
<dbReference type="RefSeq" id="WP_114995704.1">
    <property type="nucleotide sequence ID" value="NZ_CABMOB010000001.1"/>
</dbReference>
<accession>A0A377JA20</accession>
<sequence length="599" mass="65863">MTNKIKRTIAYHTSVYTLILIVSVLITLFIASISPSNASVEAGAKRVLYINAFHRGYGWSDEIESGLRDTFDASGTKIDLSVVYLDTLRYQGASVSEKVAGLLAAKNISASTDLVIASDNAAVDFALQHQSVLFPNQPLLYTAVKDYSPGKLQATGNTTGISEYIDYKDAVDLALLLHPQASSVVFVGTNTEGHNQRVVDIVRNQVLPAYVGVIDTEIFVNLSIDTLDDELSQFPANTLVFLLSNTLPKADGTQYSPAETARLLSSITPFPLYTYWHSHIGHGAVGGQIVTGYSQGKAAAQLALEVLDKGINASLPDAQSAPSSLFFDLEALDKHNIDRNALPEGTRFINYRPPIWQEYKIEALTTLVIIFGLASLVLAFVLLTKRQSDTIHQISDEKEELTHALDLNQEALEDATHQLEEMNPIDDLTGLINLRYFNDMLDKELRRASRYKTPLSLLLLSIDHFEEYKAAQGNEKANKALTDVSQVLSSTCQRSSDVVAHLVDEKFAVILPHTTQENAQIVCQKLHDALKVQNVPFMLSRTGSLTFSIGLSSLDASDERINPQHMFNTSEMMRIEAERKGGNSTRFDVIATQPLSSQG</sequence>
<feature type="transmembrane region" description="Helical" evidence="3">
    <location>
        <begin position="363"/>
        <end position="383"/>
    </location>
</feature>
<keyword evidence="3" id="KW-0472">Membrane</keyword>
<dbReference type="Proteomes" id="UP000254512">
    <property type="component" value="Unassembled WGS sequence"/>
</dbReference>
<dbReference type="AlphaFoldDB" id="A0A377JA20"/>
<dbReference type="InterPro" id="IPR050469">
    <property type="entry name" value="Diguanylate_Cyclase"/>
</dbReference>
<comment type="catalytic activity">
    <reaction evidence="2">
        <text>2 GTP = 3',3'-c-di-GMP + 2 diphosphate</text>
        <dbReference type="Rhea" id="RHEA:24898"/>
        <dbReference type="ChEBI" id="CHEBI:33019"/>
        <dbReference type="ChEBI" id="CHEBI:37565"/>
        <dbReference type="ChEBI" id="CHEBI:58805"/>
        <dbReference type="EC" id="2.7.7.65"/>
    </reaction>
</comment>
<dbReference type="EC" id="2.7.7.65" evidence="1"/>
<keyword evidence="3" id="KW-0812">Transmembrane</keyword>
<dbReference type="Pfam" id="PF00990">
    <property type="entry name" value="GGDEF"/>
    <property type="match status" value="1"/>
</dbReference>
<dbReference type="SUPFAM" id="SSF55073">
    <property type="entry name" value="Nucleotide cyclase"/>
    <property type="match status" value="1"/>
</dbReference>
<evidence type="ECO:0000256" key="1">
    <source>
        <dbReference type="ARBA" id="ARBA00012528"/>
    </source>
</evidence>
<dbReference type="STRING" id="673.AL542_02440"/>
<evidence type="ECO:0000256" key="2">
    <source>
        <dbReference type="ARBA" id="ARBA00034247"/>
    </source>
</evidence>
<dbReference type="Gene3D" id="3.30.70.270">
    <property type="match status" value="1"/>
</dbReference>
<dbReference type="PANTHER" id="PTHR45138">
    <property type="entry name" value="REGULATORY COMPONENTS OF SENSORY TRANSDUCTION SYSTEM"/>
    <property type="match status" value="1"/>
</dbReference>
<keyword evidence="3" id="KW-1133">Transmembrane helix</keyword>
<evidence type="ECO:0000259" key="4">
    <source>
        <dbReference type="PROSITE" id="PS50887"/>
    </source>
</evidence>
<evidence type="ECO:0000256" key="3">
    <source>
        <dbReference type="SAM" id="Phobius"/>
    </source>
</evidence>
<dbReference type="Gene3D" id="3.40.50.2300">
    <property type="match status" value="2"/>
</dbReference>
<dbReference type="SMART" id="SM00267">
    <property type="entry name" value="GGDEF"/>
    <property type="match status" value="1"/>
</dbReference>
<reference evidence="5 6" key="1">
    <citation type="submission" date="2018-06" db="EMBL/GenBank/DDBJ databases">
        <authorList>
            <consortium name="Pathogen Informatics"/>
            <person name="Doyle S."/>
        </authorList>
    </citation>
    <scope>NUCLEOTIDE SEQUENCE [LARGE SCALE GENOMIC DNA]</scope>
    <source>
        <strain evidence="5 6">NCTC11645</strain>
    </source>
</reference>
<dbReference type="InterPro" id="IPR043128">
    <property type="entry name" value="Rev_trsase/Diguanyl_cyclase"/>
</dbReference>
<dbReference type="PROSITE" id="PS50887">
    <property type="entry name" value="GGDEF"/>
    <property type="match status" value="1"/>
</dbReference>
<feature type="transmembrane region" description="Helical" evidence="3">
    <location>
        <begin position="9"/>
        <end position="31"/>
    </location>
</feature>
<protein>
    <recommendedName>
        <fullName evidence="1">diguanylate cyclase</fullName>
        <ecNumber evidence="1">2.7.7.65</ecNumber>
    </recommendedName>
</protein>
<feature type="domain" description="GGDEF" evidence="4">
    <location>
        <begin position="453"/>
        <end position="590"/>
    </location>
</feature>
<dbReference type="GO" id="GO:0052621">
    <property type="term" value="F:diguanylate cyclase activity"/>
    <property type="evidence" value="ECO:0007669"/>
    <property type="project" value="UniProtKB-EC"/>
</dbReference>
<dbReference type="InterPro" id="IPR000160">
    <property type="entry name" value="GGDEF_dom"/>
</dbReference>
<dbReference type="InterPro" id="IPR029787">
    <property type="entry name" value="Nucleotide_cyclase"/>
</dbReference>
<organism evidence="5 6">
    <name type="scientific">Grimontia hollisae</name>
    <name type="common">Vibrio hollisae</name>
    <dbReference type="NCBI Taxonomy" id="673"/>
    <lineage>
        <taxon>Bacteria</taxon>
        <taxon>Pseudomonadati</taxon>
        <taxon>Pseudomonadota</taxon>
        <taxon>Gammaproteobacteria</taxon>
        <taxon>Vibrionales</taxon>
        <taxon>Vibrionaceae</taxon>
        <taxon>Grimontia</taxon>
    </lineage>
</organism>